<reference evidence="2" key="1">
    <citation type="submission" date="2022-06" db="EMBL/GenBank/DDBJ databases">
        <authorList>
            <person name="Berger JAMES D."/>
            <person name="Berger JAMES D."/>
        </authorList>
    </citation>
    <scope>NUCLEOTIDE SEQUENCE [LARGE SCALE GENOMIC DNA]</scope>
</reference>
<organism evidence="2 3">
    <name type="scientific">Trichobilharzia regenti</name>
    <name type="common">Nasal bird schistosome</name>
    <dbReference type="NCBI Taxonomy" id="157069"/>
    <lineage>
        <taxon>Eukaryota</taxon>
        <taxon>Metazoa</taxon>
        <taxon>Spiralia</taxon>
        <taxon>Lophotrochozoa</taxon>
        <taxon>Platyhelminthes</taxon>
        <taxon>Trematoda</taxon>
        <taxon>Digenea</taxon>
        <taxon>Strigeidida</taxon>
        <taxon>Schistosomatoidea</taxon>
        <taxon>Schistosomatidae</taxon>
        <taxon>Trichobilharzia</taxon>
    </lineage>
</organism>
<evidence type="ECO:0000256" key="1">
    <source>
        <dbReference type="SAM" id="MobiDB-lite"/>
    </source>
</evidence>
<accession>A0AA85J5W6</accession>
<proteinExistence type="predicted"/>
<sequence length="141" mass="15604">MVSSNPYKLSECNSFRGTSPTDRSQVARQTRLCFTIFQEVHTKVNSEEVNKFSGKLNSKSASPRYDSANLQGITSQSKSIKPLGICEEEPKSFTSVNKEFENDEVDQINGGKVNICDNDHDSAYLSLADHDEMSGMPTATE</sequence>
<dbReference type="Proteomes" id="UP000050795">
    <property type="component" value="Unassembled WGS sequence"/>
</dbReference>
<protein>
    <submittedName>
        <fullName evidence="3">Uncharacterized protein</fullName>
    </submittedName>
</protein>
<reference evidence="3" key="2">
    <citation type="submission" date="2023-11" db="UniProtKB">
        <authorList>
            <consortium name="WormBaseParasite"/>
        </authorList>
    </citation>
    <scope>IDENTIFICATION</scope>
</reference>
<dbReference type="WBParaSite" id="TREG1_1310.1">
    <property type="protein sequence ID" value="TREG1_1310.1"/>
    <property type="gene ID" value="TREG1_1310"/>
</dbReference>
<evidence type="ECO:0000313" key="2">
    <source>
        <dbReference type="Proteomes" id="UP000050795"/>
    </source>
</evidence>
<feature type="region of interest" description="Disordered" evidence="1">
    <location>
        <begin position="1"/>
        <end position="23"/>
    </location>
</feature>
<dbReference type="AlphaFoldDB" id="A0AA85J5W6"/>
<name>A0AA85J5W6_TRIRE</name>
<keyword evidence="2" id="KW-1185">Reference proteome</keyword>
<evidence type="ECO:0000313" key="3">
    <source>
        <dbReference type="WBParaSite" id="TREG1_1310.1"/>
    </source>
</evidence>